<name>A0A1I6FNK2_9RHOB</name>
<accession>A0A1I6FNK2</accession>
<dbReference type="OrthoDB" id="1339728at28211"/>
<evidence type="ECO:0000313" key="2">
    <source>
        <dbReference type="Proteomes" id="UP000199478"/>
    </source>
</evidence>
<dbReference type="RefSeq" id="WP_090194967.1">
    <property type="nucleotide sequence ID" value="NZ_FOYP01000001.1"/>
</dbReference>
<sequence length="97" mass="11038">MAKLNDIDLKNIKELFCKGGEEGFRIVHVAHPVRRNTQNYHDASNTIETYPPSFTLEGEGTVNLDDGQLRVLKSNEILVPYRAYMTDKSLIDIDQDT</sequence>
<keyword evidence="2" id="KW-1185">Reference proteome</keyword>
<dbReference type="AlphaFoldDB" id="A0A1I6FNK2"/>
<dbReference type="Proteomes" id="UP000199478">
    <property type="component" value="Unassembled WGS sequence"/>
</dbReference>
<protein>
    <submittedName>
        <fullName evidence="1">Uncharacterized protein</fullName>
    </submittedName>
</protein>
<dbReference type="EMBL" id="FOYP01000001">
    <property type="protein sequence ID" value="SFR31530.1"/>
    <property type="molecule type" value="Genomic_DNA"/>
</dbReference>
<reference evidence="2" key="1">
    <citation type="submission" date="2016-10" db="EMBL/GenBank/DDBJ databases">
        <authorList>
            <person name="Varghese N."/>
            <person name="Submissions S."/>
        </authorList>
    </citation>
    <scope>NUCLEOTIDE SEQUENCE [LARGE SCALE GENOMIC DNA]</scope>
    <source>
        <strain evidence="2">DSM 26879</strain>
    </source>
</reference>
<gene>
    <name evidence="1" type="ORF">SAMN04488005_0078</name>
</gene>
<organism evidence="1 2">
    <name type="scientific">Yoonia tamlensis</name>
    <dbReference type="NCBI Taxonomy" id="390270"/>
    <lineage>
        <taxon>Bacteria</taxon>
        <taxon>Pseudomonadati</taxon>
        <taxon>Pseudomonadota</taxon>
        <taxon>Alphaproteobacteria</taxon>
        <taxon>Rhodobacterales</taxon>
        <taxon>Paracoccaceae</taxon>
        <taxon>Yoonia</taxon>
    </lineage>
</organism>
<evidence type="ECO:0000313" key="1">
    <source>
        <dbReference type="EMBL" id="SFR31530.1"/>
    </source>
</evidence>
<proteinExistence type="predicted"/>